<evidence type="ECO:0000313" key="2">
    <source>
        <dbReference type="EMBL" id="SUC40683.1"/>
    </source>
</evidence>
<dbReference type="InterPro" id="IPR012338">
    <property type="entry name" value="Beta-lactam/transpept-like"/>
</dbReference>
<sequence length="190" mass="22025">MKNIDNHYIENKIRQLLNPILNDEPGAIIMARFDNGLIYQAEKGLADISQKQKIDENSIFNLASVSKQFTAFSIFLLAQEGKLSLDESVLTYLPELGDYAKEISLYELIYHTSGLIDYMELAFERGITYQMPLTPAESFADVVRQTKTYYPIGQKFEYNNTGYFLLSQIIERVSQKTFFLFLPKRKFLHH</sequence>
<gene>
    <name evidence="2" type="primary">pbpE</name>
    <name evidence="2" type="ORF">NCTC11938_04985</name>
</gene>
<dbReference type="Gene3D" id="3.40.710.10">
    <property type="entry name" value="DD-peptidase/beta-lactamase superfamily"/>
    <property type="match status" value="1"/>
</dbReference>
<name>A0A379GJF1_PROMI</name>
<organism evidence="2 3">
    <name type="scientific">Proteus mirabilis</name>
    <dbReference type="NCBI Taxonomy" id="584"/>
    <lineage>
        <taxon>Bacteria</taxon>
        <taxon>Pseudomonadati</taxon>
        <taxon>Pseudomonadota</taxon>
        <taxon>Gammaproteobacteria</taxon>
        <taxon>Enterobacterales</taxon>
        <taxon>Morganellaceae</taxon>
        <taxon>Proteus</taxon>
    </lineage>
</organism>
<dbReference type="AlphaFoldDB" id="A0A379GJF1"/>
<feature type="domain" description="Beta-lactamase-related" evidence="1">
    <location>
        <begin position="23"/>
        <end position="178"/>
    </location>
</feature>
<dbReference type="SUPFAM" id="SSF56601">
    <property type="entry name" value="beta-lactamase/transpeptidase-like"/>
    <property type="match status" value="1"/>
</dbReference>
<evidence type="ECO:0000259" key="1">
    <source>
        <dbReference type="Pfam" id="PF00144"/>
    </source>
</evidence>
<proteinExistence type="predicted"/>
<dbReference type="PANTHER" id="PTHR46825">
    <property type="entry name" value="D-ALANYL-D-ALANINE-CARBOXYPEPTIDASE/ENDOPEPTIDASE AMPH"/>
    <property type="match status" value="1"/>
</dbReference>
<reference evidence="2 3" key="1">
    <citation type="submission" date="2018-06" db="EMBL/GenBank/DDBJ databases">
        <authorList>
            <consortium name="Pathogen Informatics"/>
            <person name="Doyle S."/>
        </authorList>
    </citation>
    <scope>NUCLEOTIDE SEQUENCE [LARGE SCALE GENOMIC DNA]</scope>
    <source>
        <strain evidence="2 3">NCTC11938</strain>
    </source>
</reference>
<dbReference type="EMBL" id="UGTS01000006">
    <property type="protein sequence ID" value="SUC40683.1"/>
    <property type="molecule type" value="Genomic_DNA"/>
</dbReference>
<dbReference type="Proteomes" id="UP000254191">
    <property type="component" value="Unassembled WGS sequence"/>
</dbReference>
<evidence type="ECO:0000313" key="3">
    <source>
        <dbReference type="Proteomes" id="UP000254191"/>
    </source>
</evidence>
<dbReference type="Pfam" id="PF00144">
    <property type="entry name" value="Beta-lactamase"/>
    <property type="match status" value="1"/>
</dbReference>
<accession>A0A379GJF1</accession>
<dbReference type="PANTHER" id="PTHR46825:SF9">
    <property type="entry name" value="BETA-LACTAMASE-RELATED DOMAIN-CONTAINING PROTEIN"/>
    <property type="match status" value="1"/>
</dbReference>
<protein>
    <submittedName>
        <fullName evidence="2">Penicillin-binding protein E</fullName>
    </submittedName>
</protein>
<dbReference type="InterPro" id="IPR001466">
    <property type="entry name" value="Beta-lactam-related"/>
</dbReference>
<dbReference type="InterPro" id="IPR050491">
    <property type="entry name" value="AmpC-like"/>
</dbReference>